<keyword evidence="8 11" id="KW-0539">Nucleus</keyword>
<evidence type="ECO:0000256" key="5">
    <source>
        <dbReference type="ARBA" id="ARBA00023015"/>
    </source>
</evidence>
<dbReference type="Proteomes" id="UP001303473">
    <property type="component" value="Unassembled WGS sequence"/>
</dbReference>
<feature type="region of interest" description="Disordered" evidence="12">
    <location>
        <begin position="709"/>
        <end position="749"/>
    </location>
</feature>
<dbReference type="PANTHER" id="PTHR48249:SF3">
    <property type="entry name" value="MEDIATOR OF RNA POLYMERASE II TRANSCRIPTION SUBUNIT 13"/>
    <property type="match status" value="1"/>
</dbReference>
<dbReference type="InterPro" id="IPR009401">
    <property type="entry name" value="Med13_C"/>
</dbReference>
<evidence type="ECO:0000256" key="12">
    <source>
        <dbReference type="SAM" id="MobiDB-lite"/>
    </source>
</evidence>
<dbReference type="GO" id="GO:0003713">
    <property type="term" value="F:transcription coactivator activity"/>
    <property type="evidence" value="ECO:0007669"/>
    <property type="project" value="TreeGrafter"/>
</dbReference>
<feature type="compositionally biased region" description="Polar residues" evidence="12">
    <location>
        <begin position="50"/>
        <end position="78"/>
    </location>
</feature>
<evidence type="ECO:0000259" key="15">
    <source>
        <dbReference type="Pfam" id="PF18296"/>
    </source>
</evidence>
<evidence type="ECO:0000256" key="8">
    <source>
        <dbReference type="ARBA" id="ARBA00023242"/>
    </source>
</evidence>
<dbReference type="InterPro" id="IPR041285">
    <property type="entry name" value="MID_MedPIWI"/>
</dbReference>
<keyword evidence="17" id="KW-1185">Reference proteome</keyword>
<feature type="compositionally biased region" description="Low complexity" evidence="12">
    <location>
        <begin position="31"/>
        <end position="48"/>
    </location>
</feature>
<feature type="region of interest" description="Disordered" evidence="12">
    <location>
        <begin position="610"/>
        <end position="633"/>
    </location>
</feature>
<dbReference type="GO" id="GO:0016592">
    <property type="term" value="C:mediator complex"/>
    <property type="evidence" value="ECO:0007669"/>
    <property type="project" value="InterPro"/>
</dbReference>
<evidence type="ECO:0000256" key="10">
    <source>
        <dbReference type="ARBA" id="ARBA00032008"/>
    </source>
</evidence>
<accession>A0AAN6S5Z5</accession>
<evidence type="ECO:0000256" key="9">
    <source>
        <dbReference type="ARBA" id="ARBA00025661"/>
    </source>
</evidence>
<gene>
    <name evidence="16" type="ORF">QBC46DRAFT_382271</name>
</gene>
<dbReference type="PANTHER" id="PTHR48249">
    <property type="entry name" value="MEDIATOR OF RNA POLYMERASE II TRANSCRIPTION SUBUNIT 13"/>
    <property type="match status" value="1"/>
</dbReference>
<comment type="caution">
    <text evidence="16">The sequence shown here is derived from an EMBL/GenBank/DDBJ whole genome shotgun (WGS) entry which is preliminary data.</text>
</comment>
<comment type="similarity">
    <text evidence="2 11">Belongs to the Mediator complex subunit 13 family.</text>
</comment>
<feature type="domain" description="MID" evidence="15">
    <location>
        <begin position="950"/>
        <end position="1119"/>
    </location>
</feature>
<dbReference type="Pfam" id="PF11597">
    <property type="entry name" value="Med13_N"/>
    <property type="match status" value="1"/>
</dbReference>
<feature type="region of interest" description="Disordered" evidence="12">
    <location>
        <begin position="22"/>
        <end position="79"/>
    </location>
</feature>
<name>A0AAN6S5Z5_9PEZI</name>
<comment type="subunit">
    <text evidence="11">Component of the SRB8-11 complex, which itself associates with the Mediator complex.</text>
</comment>
<evidence type="ECO:0000256" key="6">
    <source>
        <dbReference type="ARBA" id="ARBA00023159"/>
    </source>
</evidence>
<dbReference type="InterPro" id="IPR021643">
    <property type="entry name" value="Mediator_Med13_N"/>
</dbReference>
<keyword evidence="6 11" id="KW-0010">Activator</keyword>
<feature type="region of interest" description="Disordered" evidence="12">
    <location>
        <begin position="565"/>
        <end position="586"/>
    </location>
</feature>
<evidence type="ECO:0000313" key="17">
    <source>
        <dbReference type="Proteomes" id="UP001303473"/>
    </source>
</evidence>
<keyword evidence="4 11" id="KW-0678">Repressor</keyword>
<comment type="function">
    <text evidence="9 11">Component of the SRB8-11 complex. The SRB8-11 complex is a regulatory module of the Mediator complex which is itself involved in regulation of basal and activated RNA polymerase II-dependent transcription. The SRB8-11 complex may be involved in the transcriptional repression of a subset of genes regulated by Mediator. It may inhibit the association of the Mediator complex with RNA polymerase II to form the holoenzyme complex.</text>
</comment>
<proteinExistence type="inferred from homology"/>
<feature type="compositionally biased region" description="Polar residues" evidence="12">
    <location>
        <begin position="1293"/>
        <end position="1309"/>
    </location>
</feature>
<evidence type="ECO:0000256" key="4">
    <source>
        <dbReference type="ARBA" id="ARBA00022491"/>
    </source>
</evidence>
<evidence type="ECO:0000256" key="2">
    <source>
        <dbReference type="ARBA" id="ARBA00009354"/>
    </source>
</evidence>
<evidence type="ECO:0000259" key="14">
    <source>
        <dbReference type="Pfam" id="PF11597"/>
    </source>
</evidence>
<organism evidence="16 17">
    <name type="scientific">Diplogelasinospora grovesii</name>
    <dbReference type="NCBI Taxonomy" id="303347"/>
    <lineage>
        <taxon>Eukaryota</taxon>
        <taxon>Fungi</taxon>
        <taxon>Dikarya</taxon>
        <taxon>Ascomycota</taxon>
        <taxon>Pezizomycotina</taxon>
        <taxon>Sordariomycetes</taxon>
        <taxon>Sordariomycetidae</taxon>
        <taxon>Sordariales</taxon>
        <taxon>Diplogelasinosporaceae</taxon>
        <taxon>Diplogelasinospora</taxon>
    </lineage>
</organism>
<dbReference type="EMBL" id="MU853781">
    <property type="protein sequence ID" value="KAK3941675.1"/>
    <property type="molecule type" value="Genomic_DNA"/>
</dbReference>
<dbReference type="InterPro" id="IPR051139">
    <property type="entry name" value="Mediator_complx_sub13"/>
</dbReference>
<dbReference type="Pfam" id="PF18296">
    <property type="entry name" value="MID_MedPIWI"/>
    <property type="match status" value="1"/>
</dbReference>
<feature type="domain" description="Mediator complex subunit Med13 N-terminal" evidence="14">
    <location>
        <begin position="37"/>
        <end position="297"/>
    </location>
</feature>
<feature type="compositionally biased region" description="Acidic residues" evidence="12">
    <location>
        <begin position="719"/>
        <end position="740"/>
    </location>
</feature>
<dbReference type="Pfam" id="PF06333">
    <property type="entry name" value="Med13_C"/>
    <property type="match status" value="1"/>
</dbReference>
<evidence type="ECO:0000256" key="7">
    <source>
        <dbReference type="ARBA" id="ARBA00023163"/>
    </source>
</evidence>
<feature type="compositionally biased region" description="Basic and acidic residues" evidence="12">
    <location>
        <begin position="334"/>
        <end position="352"/>
    </location>
</feature>
<feature type="compositionally biased region" description="Polar residues" evidence="12">
    <location>
        <begin position="565"/>
        <end position="584"/>
    </location>
</feature>
<feature type="domain" description="Mediator complex subunit Med13 C-terminal" evidence="13">
    <location>
        <begin position="1129"/>
        <end position="1452"/>
    </location>
</feature>
<sequence>MEVCGYHLGLIAEGSFEPISLLKSRSPGPNPITTPSSSSSTGSALDSTLRGATQSFNLPCANPSTSGNAMTLDTKTTPNPMPDVKGYSLVPVKEMHEFFITAVLSSITTSFCRQSGALALNHRCVLLPSQIFDSDDGDSGASLRTAALATFRVYLTTTGSLIISLCVSLLRGLMSSAESLRTPLLSVSPTVLAAPLGAFGTLQGIVDGDGNSGFVQSPDTQVSRLRPESTDKFSQWKSTCSQLLQMRGMSPSVVDGCPWLNIQFLQRKPYEHRADGKKTPLLNSPGPTAPWPAALCFGKRKIGTLVDYSLSNAFDASESEILDPLDEAKAWYEGQAGREEEISRRNKGKDADLTGENTDSDGENHELDGGSPLTLRQSKDGDAATAAGAMYPTPPDGVQPSGVSPLFGKTASSPSNPPAATITVDDVDTPPVPNDTPMADAFGENWAGGDAKREPQGTAYIEGENIYGDLGEDLFEGNELTEADFNFFDEQPSGAHLDLSGVPDFGATPADMPGSVSVGMNKAAEAPLTIPQVAVTAPDGDKMAFAAISSEFTDLGLKDDRSTLTGENQVQRQQTNTGSYSNNALAGIKRQPSPFTAETVYKRIRARLTTPPTSDYPRKNLAPRRPSAFAPVHFDPSLSRANQKYQGQGQYSYINAVARGREENNLLHAADPLRVGGHSGRADRRRSLKNLKTLPSNIGTLLAQMSAHTGDSSARFEDEFSDSDDMGLESDLDDTSETSEEPYSPVKSSMIRRRGDDDVVSMAASFKDLETASLDSPGYGSLDLSRLSHPEVPELSIANYFADPEPAPLRLSCSPSDFINLAQLVTTQAAYGSLEFLPQSPCPGIQDTRRSLVNATRKSVQSLRGALPRSLSGAAECQLKPLLEVQDVPLLGQPTRVQPRPHGQELFRPQIFQIPPPHIELRRYETPHSFLPTALDFWESLGLGPSPGPKDIVSICAFPHSEGMRDNAASFLDRMRSAYESLKLGTFETLPTSDGIVDGLLPLFSDDYDDTPSSQGGSAWTEHMMRLSQALATSPMTGRNFVVFFVYTPEDPSSIVDSVAAFGELFEYYRRDLSDRKKPQYNQLVLQLVSLSLIGSKTGLVVLSPSESSRLCLETYDRCTSCSTGTLTDPAIVLEQPLPRIIDFKVTTTPSPNLLLENSCMHIAYALSVDERWITAAWTDNRGKQQRTTSYCLGRRGEAPVRSFAFAANEIWETTFDLVPLNVHRRVIITKCGPMDQQEADIWINLAQNGSTNAYVTLTLATVDTNPSLQLVPPVAKLSTSILSVFNLATPVSTPQPLSTVSPDQSGNNPPTPSVVGGNNAGGAGSGNNAPTTPGGSSENPTVEPDGDTTIVDMIDTTWGVVVAHRLNNSTSLTELNPALASGYLVKRGGTRAEDAPVVMEVNIVHTEGNYRAYEPLLREMLNYFRGLGTLARARGVVDRVTDVRPWHVAAAEKAVRALYALM</sequence>
<protein>
    <recommendedName>
        <fullName evidence="3 11">Mediator of RNA polymerase II transcription subunit 13</fullName>
    </recommendedName>
    <alternativeName>
        <fullName evidence="10 11">Mediator complex subunit 13</fullName>
    </alternativeName>
</protein>
<feature type="region of interest" description="Disordered" evidence="12">
    <location>
        <begin position="334"/>
        <end position="431"/>
    </location>
</feature>
<reference evidence="17" key="1">
    <citation type="journal article" date="2023" name="Mol. Phylogenet. Evol.">
        <title>Genome-scale phylogeny and comparative genomics of the fungal order Sordariales.</title>
        <authorList>
            <person name="Hensen N."/>
            <person name="Bonometti L."/>
            <person name="Westerberg I."/>
            <person name="Brannstrom I.O."/>
            <person name="Guillou S."/>
            <person name="Cros-Aarteil S."/>
            <person name="Calhoun S."/>
            <person name="Haridas S."/>
            <person name="Kuo A."/>
            <person name="Mondo S."/>
            <person name="Pangilinan J."/>
            <person name="Riley R."/>
            <person name="LaButti K."/>
            <person name="Andreopoulos B."/>
            <person name="Lipzen A."/>
            <person name="Chen C."/>
            <person name="Yan M."/>
            <person name="Daum C."/>
            <person name="Ng V."/>
            <person name="Clum A."/>
            <person name="Steindorff A."/>
            <person name="Ohm R.A."/>
            <person name="Martin F."/>
            <person name="Silar P."/>
            <person name="Natvig D.O."/>
            <person name="Lalanne C."/>
            <person name="Gautier V."/>
            <person name="Ament-Velasquez S.L."/>
            <person name="Kruys A."/>
            <person name="Hutchinson M.I."/>
            <person name="Powell A.J."/>
            <person name="Barry K."/>
            <person name="Miller A.N."/>
            <person name="Grigoriev I.V."/>
            <person name="Debuchy R."/>
            <person name="Gladieux P."/>
            <person name="Hiltunen Thoren M."/>
            <person name="Johannesson H."/>
        </authorList>
    </citation>
    <scope>NUCLEOTIDE SEQUENCE [LARGE SCALE GENOMIC DNA]</scope>
    <source>
        <strain evidence="17">CBS 340.73</strain>
    </source>
</reference>
<evidence type="ECO:0000256" key="1">
    <source>
        <dbReference type="ARBA" id="ARBA00004123"/>
    </source>
</evidence>
<feature type="region of interest" description="Disordered" evidence="12">
    <location>
        <begin position="1293"/>
        <end position="1349"/>
    </location>
</feature>
<evidence type="ECO:0000256" key="11">
    <source>
        <dbReference type="RuleBase" id="RU364134"/>
    </source>
</evidence>
<keyword evidence="7 11" id="KW-0804">Transcription</keyword>
<dbReference type="GO" id="GO:0045944">
    <property type="term" value="P:positive regulation of transcription by RNA polymerase II"/>
    <property type="evidence" value="ECO:0007669"/>
    <property type="project" value="TreeGrafter"/>
</dbReference>
<feature type="compositionally biased region" description="Polar residues" evidence="12">
    <location>
        <begin position="1331"/>
        <end position="1341"/>
    </location>
</feature>
<keyword evidence="5 11" id="KW-0805">Transcription regulation</keyword>
<evidence type="ECO:0000313" key="16">
    <source>
        <dbReference type="EMBL" id="KAK3941675.1"/>
    </source>
</evidence>
<comment type="subcellular location">
    <subcellularLocation>
        <location evidence="1 11">Nucleus</location>
    </subcellularLocation>
</comment>
<evidence type="ECO:0000256" key="3">
    <source>
        <dbReference type="ARBA" id="ARBA00019618"/>
    </source>
</evidence>
<evidence type="ECO:0000259" key="13">
    <source>
        <dbReference type="Pfam" id="PF06333"/>
    </source>
</evidence>